<dbReference type="EMBL" id="JAAAID010000189">
    <property type="protein sequence ID" value="KAG0020902.1"/>
    <property type="molecule type" value="Genomic_DNA"/>
</dbReference>
<evidence type="ECO:0000256" key="1">
    <source>
        <dbReference type="SAM" id="MobiDB-lite"/>
    </source>
</evidence>
<comment type="caution">
    <text evidence="3">The sequence shown here is derived from an EMBL/GenBank/DDBJ whole genome shotgun (WGS) entry which is preliminary data.</text>
</comment>
<evidence type="ECO:0000313" key="3">
    <source>
        <dbReference type="EMBL" id="KAG0020902.1"/>
    </source>
</evidence>
<reference evidence="3" key="1">
    <citation type="journal article" date="2020" name="Fungal Divers.">
        <title>Resolving the Mortierellaceae phylogeny through synthesis of multi-gene phylogenetics and phylogenomics.</title>
        <authorList>
            <person name="Vandepol N."/>
            <person name="Liber J."/>
            <person name="Desiro A."/>
            <person name="Na H."/>
            <person name="Kennedy M."/>
            <person name="Barry K."/>
            <person name="Grigoriev I.V."/>
            <person name="Miller A.N."/>
            <person name="O'Donnell K."/>
            <person name="Stajich J.E."/>
            <person name="Bonito G."/>
        </authorList>
    </citation>
    <scope>NUCLEOTIDE SEQUENCE</scope>
    <source>
        <strain evidence="3">NRRL 2769</strain>
    </source>
</reference>
<feature type="region of interest" description="Disordered" evidence="1">
    <location>
        <begin position="92"/>
        <end position="118"/>
    </location>
</feature>
<keyword evidence="2" id="KW-0472">Membrane</keyword>
<organism evidence="3 4">
    <name type="scientific">Entomortierella chlamydospora</name>
    <dbReference type="NCBI Taxonomy" id="101097"/>
    <lineage>
        <taxon>Eukaryota</taxon>
        <taxon>Fungi</taxon>
        <taxon>Fungi incertae sedis</taxon>
        <taxon>Mucoromycota</taxon>
        <taxon>Mortierellomycotina</taxon>
        <taxon>Mortierellomycetes</taxon>
        <taxon>Mortierellales</taxon>
        <taxon>Mortierellaceae</taxon>
        <taxon>Entomortierella</taxon>
    </lineage>
</organism>
<feature type="transmembrane region" description="Helical" evidence="2">
    <location>
        <begin position="135"/>
        <end position="155"/>
    </location>
</feature>
<keyword evidence="2" id="KW-0812">Transmembrane</keyword>
<dbReference type="Proteomes" id="UP000703661">
    <property type="component" value="Unassembled WGS sequence"/>
</dbReference>
<sequence>MLLQYQRFQLGGRVEEIEVETNPVTGKQYILLRDVQDVFPTAARFEKDGRPVRFQSDEQGNRLEPWRIACHPEVTLQIIPVRQSLLQTAPTTGRRVPISNEHSQTPQSPGSPSILLPTQAGSSEEDWREYLFQRAVRMAILVVASMLTVLVNHGVSSLMWHSSPYSMATLYWRVVSMVLFVLSVVWFLMLVALIVQVVWFLVNAPIAARRSLYQRLFDF</sequence>
<evidence type="ECO:0000256" key="2">
    <source>
        <dbReference type="SAM" id="Phobius"/>
    </source>
</evidence>
<accession>A0A9P6N0T7</accession>
<feature type="transmembrane region" description="Helical" evidence="2">
    <location>
        <begin position="175"/>
        <end position="202"/>
    </location>
</feature>
<dbReference type="OrthoDB" id="2446437at2759"/>
<gene>
    <name evidence="3" type="ORF">BGZ80_003373</name>
</gene>
<keyword evidence="4" id="KW-1185">Reference proteome</keyword>
<proteinExistence type="predicted"/>
<name>A0A9P6N0T7_9FUNG</name>
<protein>
    <submittedName>
        <fullName evidence="3">Uncharacterized protein</fullName>
    </submittedName>
</protein>
<dbReference type="AlphaFoldDB" id="A0A9P6N0T7"/>
<feature type="compositionally biased region" description="Polar residues" evidence="1">
    <location>
        <begin position="100"/>
        <end position="111"/>
    </location>
</feature>
<evidence type="ECO:0000313" key="4">
    <source>
        <dbReference type="Proteomes" id="UP000703661"/>
    </source>
</evidence>
<keyword evidence="2" id="KW-1133">Transmembrane helix</keyword>